<sequence>MINFWKDPSAEPCCICGEEDAEEKHGELACPYDYLVSPAGYVSCRARFAAWKEDTEAPSGHRVYLRRFVRVTNMPERCPDRARLAALFAGSGR</sequence>
<dbReference type="InParanoid" id="A0A2K2CF04"/>
<dbReference type="EMBL" id="CM000884">
    <property type="protein sequence ID" value="PNT60610.1"/>
    <property type="molecule type" value="Genomic_DNA"/>
</dbReference>
<protein>
    <submittedName>
        <fullName evidence="1 2">Uncharacterized protein</fullName>
    </submittedName>
</protein>
<name>A0A2K2CF04_BRADI</name>
<dbReference type="AlphaFoldDB" id="A0A2K2CF04"/>
<accession>A0A2K2CF04</accession>
<evidence type="ECO:0000313" key="3">
    <source>
        <dbReference type="Proteomes" id="UP000008810"/>
    </source>
</evidence>
<evidence type="ECO:0000313" key="1">
    <source>
        <dbReference type="EMBL" id="PNT60610.1"/>
    </source>
</evidence>
<organism evidence="1">
    <name type="scientific">Brachypodium distachyon</name>
    <name type="common">Purple false brome</name>
    <name type="synonym">Trachynia distachya</name>
    <dbReference type="NCBI Taxonomy" id="15368"/>
    <lineage>
        <taxon>Eukaryota</taxon>
        <taxon>Viridiplantae</taxon>
        <taxon>Streptophyta</taxon>
        <taxon>Embryophyta</taxon>
        <taxon>Tracheophyta</taxon>
        <taxon>Spermatophyta</taxon>
        <taxon>Magnoliopsida</taxon>
        <taxon>Liliopsida</taxon>
        <taxon>Poales</taxon>
        <taxon>Poaceae</taxon>
        <taxon>BOP clade</taxon>
        <taxon>Pooideae</taxon>
        <taxon>Stipodae</taxon>
        <taxon>Brachypodieae</taxon>
        <taxon>Brachypodium</taxon>
    </lineage>
</organism>
<dbReference type="Gramene" id="PNT60610">
    <property type="protein sequence ID" value="PNT60610"/>
    <property type="gene ID" value="BRADI_5g02112v3"/>
</dbReference>
<reference evidence="2" key="3">
    <citation type="submission" date="2018-08" db="UniProtKB">
        <authorList>
            <consortium name="EnsemblPlants"/>
        </authorList>
    </citation>
    <scope>IDENTIFICATION</scope>
    <source>
        <strain evidence="2">cv. Bd21</strain>
    </source>
</reference>
<evidence type="ECO:0000313" key="2">
    <source>
        <dbReference type="EnsemblPlants" id="PNT60610"/>
    </source>
</evidence>
<reference evidence="1 2" key="1">
    <citation type="journal article" date="2010" name="Nature">
        <title>Genome sequencing and analysis of the model grass Brachypodium distachyon.</title>
        <authorList>
            <consortium name="International Brachypodium Initiative"/>
        </authorList>
    </citation>
    <scope>NUCLEOTIDE SEQUENCE [LARGE SCALE GENOMIC DNA]</scope>
    <source>
        <strain evidence="1 2">Bd21</strain>
    </source>
</reference>
<keyword evidence="3" id="KW-1185">Reference proteome</keyword>
<proteinExistence type="predicted"/>
<dbReference type="Proteomes" id="UP000008810">
    <property type="component" value="Chromosome 5"/>
</dbReference>
<gene>
    <name evidence="1" type="ORF">BRADI_5g02112v3</name>
</gene>
<dbReference type="OrthoDB" id="2011769at2759"/>
<dbReference type="STRING" id="15368.A0A2K2CF04"/>
<reference evidence="1" key="2">
    <citation type="submission" date="2017-06" db="EMBL/GenBank/DDBJ databases">
        <title>WGS assembly of Brachypodium distachyon.</title>
        <authorList>
            <consortium name="The International Brachypodium Initiative"/>
            <person name="Lucas S."/>
            <person name="Harmon-Smith M."/>
            <person name="Lail K."/>
            <person name="Tice H."/>
            <person name="Grimwood J."/>
            <person name="Bruce D."/>
            <person name="Barry K."/>
            <person name="Shu S."/>
            <person name="Lindquist E."/>
            <person name="Wang M."/>
            <person name="Pitluck S."/>
            <person name="Vogel J.P."/>
            <person name="Garvin D.F."/>
            <person name="Mockler T.C."/>
            <person name="Schmutz J."/>
            <person name="Rokhsar D."/>
            <person name="Bevan M.W."/>
        </authorList>
    </citation>
    <scope>NUCLEOTIDE SEQUENCE</scope>
    <source>
        <strain evidence="1">Bd21</strain>
    </source>
</reference>
<dbReference type="EnsemblPlants" id="PNT60610">
    <property type="protein sequence ID" value="PNT60610"/>
    <property type="gene ID" value="BRADI_5g02112v3"/>
</dbReference>